<dbReference type="Proteomes" id="UP001623232">
    <property type="component" value="Chromosome"/>
</dbReference>
<keyword evidence="2 6" id="KW-0349">Heme</keyword>
<dbReference type="SUPFAM" id="SSF46626">
    <property type="entry name" value="Cytochrome c"/>
    <property type="match status" value="2"/>
</dbReference>
<dbReference type="PROSITE" id="PS51007">
    <property type="entry name" value="CYTC"/>
    <property type="match status" value="2"/>
</dbReference>
<keyword evidence="3 6" id="KW-0479">Metal-binding</keyword>
<gene>
    <name evidence="9" type="ORF">QEZ52_15185</name>
</gene>
<name>A0ABZ2XPC9_9RHOB</name>
<dbReference type="InterPro" id="IPR036909">
    <property type="entry name" value="Cyt_c-like_dom_sf"/>
</dbReference>
<dbReference type="InterPro" id="IPR002327">
    <property type="entry name" value="Cyt_c_1A/1B"/>
</dbReference>
<evidence type="ECO:0000256" key="3">
    <source>
        <dbReference type="ARBA" id="ARBA00022723"/>
    </source>
</evidence>
<keyword evidence="10" id="KW-1185">Reference proteome</keyword>
<dbReference type="PRINTS" id="PR00604">
    <property type="entry name" value="CYTCHRMECIAB"/>
</dbReference>
<feature type="domain" description="Cytochrome c" evidence="8">
    <location>
        <begin position="161"/>
        <end position="237"/>
    </location>
</feature>
<evidence type="ECO:0000259" key="8">
    <source>
        <dbReference type="PROSITE" id="PS51007"/>
    </source>
</evidence>
<keyword evidence="4" id="KW-0249">Electron transport</keyword>
<feature type="chain" id="PRO_5046724593" evidence="7">
    <location>
        <begin position="21"/>
        <end position="237"/>
    </location>
</feature>
<keyword evidence="5 6" id="KW-0408">Iron</keyword>
<feature type="signal peptide" evidence="7">
    <location>
        <begin position="1"/>
        <end position="20"/>
    </location>
</feature>
<evidence type="ECO:0000256" key="2">
    <source>
        <dbReference type="ARBA" id="ARBA00022617"/>
    </source>
</evidence>
<dbReference type="Gene3D" id="1.10.760.10">
    <property type="entry name" value="Cytochrome c-like domain"/>
    <property type="match status" value="2"/>
</dbReference>
<dbReference type="RefSeq" id="WP_406645277.1">
    <property type="nucleotide sequence ID" value="NZ_CP123584.1"/>
</dbReference>
<organism evidence="9 10">
    <name type="scientific">Aliisedimentitalea scapharcae</name>
    <dbReference type="NCBI Taxonomy" id="1524259"/>
    <lineage>
        <taxon>Bacteria</taxon>
        <taxon>Pseudomonadati</taxon>
        <taxon>Pseudomonadota</taxon>
        <taxon>Alphaproteobacteria</taxon>
        <taxon>Rhodobacterales</taxon>
        <taxon>Roseobacteraceae</taxon>
        <taxon>Aliisedimentitalea</taxon>
    </lineage>
</organism>
<dbReference type="Pfam" id="PF00034">
    <property type="entry name" value="Cytochrom_C"/>
    <property type="match status" value="2"/>
</dbReference>
<keyword evidence="1" id="KW-0813">Transport</keyword>
<evidence type="ECO:0000313" key="9">
    <source>
        <dbReference type="EMBL" id="WZK87938.1"/>
    </source>
</evidence>
<dbReference type="InterPro" id="IPR009056">
    <property type="entry name" value="Cyt_c-like_dom"/>
</dbReference>
<evidence type="ECO:0000256" key="5">
    <source>
        <dbReference type="ARBA" id="ARBA00023004"/>
    </source>
</evidence>
<keyword evidence="7" id="KW-0732">Signal</keyword>
<protein>
    <submittedName>
        <fullName evidence="9">C-type cytochrome</fullName>
    </submittedName>
</protein>
<dbReference type="PANTHER" id="PTHR11961">
    <property type="entry name" value="CYTOCHROME C"/>
    <property type="match status" value="1"/>
</dbReference>
<evidence type="ECO:0000256" key="4">
    <source>
        <dbReference type="ARBA" id="ARBA00022982"/>
    </source>
</evidence>
<evidence type="ECO:0000256" key="6">
    <source>
        <dbReference type="PROSITE-ProRule" id="PRU00433"/>
    </source>
</evidence>
<reference evidence="9 10" key="1">
    <citation type="submission" date="2023-04" db="EMBL/GenBank/DDBJ databases">
        <title>Complete genome sequence of Alisedimentitalea scapharcae.</title>
        <authorList>
            <person name="Rong J.-C."/>
            <person name="Yi M.-L."/>
            <person name="Zhao Q."/>
        </authorList>
    </citation>
    <scope>NUCLEOTIDE SEQUENCE [LARGE SCALE GENOMIC DNA]</scope>
    <source>
        <strain evidence="9 10">KCTC 42119</strain>
    </source>
</reference>
<accession>A0ABZ2XPC9</accession>
<evidence type="ECO:0000256" key="7">
    <source>
        <dbReference type="SAM" id="SignalP"/>
    </source>
</evidence>
<dbReference type="EMBL" id="CP123584">
    <property type="protein sequence ID" value="WZK87938.1"/>
    <property type="molecule type" value="Genomic_DNA"/>
</dbReference>
<evidence type="ECO:0000313" key="10">
    <source>
        <dbReference type="Proteomes" id="UP001623232"/>
    </source>
</evidence>
<sequence>MRFLGGAFVIMAALTGAAIAEENATQIGDVIRGERLFQQKCGSCHMVGEGAKHGTGPHLNNIFDRTVAQFQDFTYSEGINRARRDGMVWDLEHLDAYLTNPKVLVSGTNMDFRGLKKPRDRGDILAYLRPYSSSPQDIPEAAPTALKQEVELSPEVLAIVGDPDYGEYLSTECTTCHQIDGDYDGIPVITGWYEEDFVLAMHAYKRGIRPHPVMQMMAGRLSDEEIAALATFFGALE</sequence>
<proteinExistence type="predicted"/>
<evidence type="ECO:0000256" key="1">
    <source>
        <dbReference type="ARBA" id="ARBA00022448"/>
    </source>
</evidence>
<feature type="domain" description="Cytochrome c" evidence="8">
    <location>
        <begin position="28"/>
        <end position="132"/>
    </location>
</feature>